<dbReference type="PANTHER" id="PTHR31829:SF2">
    <property type="entry name" value="PYRIDOXAL 5'-PHOSPHATE SYNTHASE-LIKE SUBUNIT PDX1.2"/>
    <property type="match status" value="1"/>
</dbReference>
<dbReference type="EC" id="4.3.3.6" evidence="3"/>
<dbReference type="InterPro" id="IPR033755">
    <property type="entry name" value="PdxS/SNZ_N"/>
</dbReference>
<dbReference type="EMBL" id="JANBOI010003421">
    <property type="protein sequence ID" value="KAJ1718479.1"/>
    <property type="molecule type" value="Genomic_DNA"/>
</dbReference>
<evidence type="ECO:0000256" key="1">
    <source>
        <dbReference type="ARBA" id="ARBA00007281"/>
    </source>
</evidence>
<dbReference type="GO" id="GO:0036381">
    <property type="term" value="F:pyridoxal 5'-phosphate synthase (glutamine hydrolysing) activity"/>
    <property type="evidence" value="ECO:0007669"/>
    <property type="project" value="UniProtKB-EC"/>
</dbReference>
<dbReference type="SUPFAM" id="SSF110399">
    <property type="entry name" value="ThiG-like"/>
    <property type="match status" value="1"/>
</dbReference>
<proteinExistence type="inferred from homology"/>
<dbReference type="InterPro" id="IPR013785">
    <property type="entry name" value="Aldolase_TIM"/>
</dbReference>
<keyword evidence="3" id="KW-0456">Lyase</keyword>
<dbReference type="InterPro" id="IPR001852">
    <property type="entry name" value="PdxS/SNZ"/>
</dbReference>
<gene>
    <name evidence="3" type="primary">SNZ1_4</name>
    <name evidence="3" type="ORF">LPJ61_006609</name>
</gene>
<protein>
    <submittedName>
        <fullName evidence="3">Pyridoxal 5'-phosphate synthase subunit snz1</fullName>
        <ecNumber evidence="3">4.3.3.6</ecNumber>
    </submittedName>
</protein>
<keyword evidence="4" id="KW-1185">Reference proteome</keyword>
<dbReference type="Pfam" id="PF01680">
    <property type="entry name" value="SOR_SNZ"/>
    <property type="match status" value="1"/>
</dbReference>
<feature type="domain" description="PdxS/SNZ N-terminal" evidence="2">
    <location>
        <begin position="20"/>
        <end position="117"/>
    </location>
</feature>
<dbReference type="GO" id="GO:0006520">
    <property type="term" value="P:amino acid metabolic process"/>
    <property type="evidence" value="ECO:0007669"/>
    <property type="project" value="TreeGrafter"/>
</dbReference>
<evidence type="ECO:0000259" key="2">
    <source>
        <dbReference type="Pfam" id="PF01680"/>
    </source>
</evidence>
<comment type="caution">
    <text evidence="3">The sequence shown here is derived from an EMBL/GenBank/DDBJ whole genome shotgun (WGS) entry which is preliminary data.</text>
</comment>
<organism evidence="3 4">
    <name type="scientific">Coemansia biformis</name>
    <dbReference type="NCBI Taxonomy" id="1286918"/>
    <lineage>
        <taxon>Eukaryota</taxon>
        <taxon>Fungi</taxon>
        <taxon>Fungi incertae sedis</taxon>
        <taxon>Zoopagomycota</taxon>
        <taxon>Kickxellomycotina</taxon>
        <taxon>Kickxellomycetes</taxon>
        <taxon>Kickxellales</taxon>
        <taxon>Kickxellaceae</taxon>
        <taxon>Coemansia</taxon>
    </lineage>
</organism>
<sequence>MGKKQAAPVPAPQKKPRSLETKVNMARLFTGGVIAVVTSVDQAIIAERFGARGVIVMDTTAEMATRNRTVLLGADPASTRDVMNMTLIPMVGRVRVGHTMEAKVMESCGVTLIDENE</sequence>
<comment type="similarity">
    <text evidence="1">Belongs to the PdxS/SNZ family.</text>
</comment>
<feature type="non-terminal residue" evidence="3">
    <location>
        <position position="117"/>
    </location>
</feature>
<dbReference type="Gene3D" id="3.20.20.70">
    <property type="entry name" value="Aldolase class I"/>
    <property type="match status" value="1"/>
</dbReference>
<dbReference type="OrthoDB" id="5545300at2759"/>
<evidence type="ECO:0000313" key="3">
    <source>
        <dbReference type="EMBL" id="KAJ1718479.1"/>
    </source>
</evidence>
<accession>A0A9W8CMI8</accession>
<dbReference type="PANTHER" id="PTHR31829">
    <property type="entry name" value="PYRIDOXAL 5'-PHOSPHATE SYNTHASE SUBUNIT SNZ1-RELATED"/>
    <property type="match status" value="1"/>
</dbReference>
<dbReference type="Proteomes" id="UP001143981">
    <property type="component" value="Unassembled WGS sequence"/>
</dbReference>
<evidence type="ECO:0000313" key="4">
    <source>
        <dbReference type="Proteomes" id="UP001143981"/>
    </source>
</evidence>
<dbReference type="AlphaFoldDB" id="A0A9W8CMI8"/>
<dbReference type="GO" id="GO:0008615">
    <property type="term" value="P:pyridoxine biosynthetic process"/>
    <property type="evidence" value="ECO:0007669"/>
    <property type="project" value="TreeGrafter"/>
</dbReference>
<dbReference type="GO" id="GO:0042823">
    <property type="term" value="P:pyridoxal phosphate biosynthetic process"/>
    <property type="evidence" value="ECO:0007669"/>
    <property type="project" value="InterPro"/>
</dbReference>
<name>A0A9W8CMI8_9FUNG</name>
<reference evidence="3" key="1">
    <citation type="submission" date="2022-07" db="EMBL/GenBank/DDBJ databases">
        <title>Phylogenomic reconstructions and comparative analyses of Kickxellomycotina fungi.</title>
        <authorList>
            <person name="Reynolds N.K."/>
            <person name="Stajich J.E."/>
            <person name="Barry K."/>
            <person name="Grigoriev I.V."/>
            <person name="Crous P."/>
            <person name="Smith M.E."/>
        </authorList>
    </citation>
    <scope>NUCLEOTIDE SEQUENCE</scope>
    <source>
        <strain evidence="3">BCRC 34381</strain>
    </source>
</reference>